<dbReference type="RefSeq" id="XP_008906917.1">
    <property type="nucleotide sequence ID" value="XM_008908669.1"/>
</dbReference>
<proteinExistence type="predicted"/>
<dbReference type="Proteomes" id="UP000018817">
    <property type="component" value="Unassembled WGS sequence"/>
</dbReference>
<name>W2Q396_PHYN3</name>
<protein>
    <submittedName>
        <fullName evidence="2">Uncharacterized protein</fullName>
    </submittedName>
</protein>
<dbReference type="AlphaFoldDB" id="W2Q396"/>
<accession>W2Q396</accession>
<dbReference type="EMBL" id="KI669591">
    <property type="protein sequence ID" value="ETN07632.1"/>
    <property type="molecule type" value="Genomic_DNA"/>
</dbReference>
<evidence type="ECO:0000313" key="2">
    <source>
        <dbReference type="EMBL" id="ETN07632.1"/>
    </source>
</evidence>
<dbReference type="GeneID" id="20182380"/>
<evidence type="ECO:0000313" key="3">
    <source>
        <dbReference type="Proteomes" id="UP000018817"/>
    </source>
</evidence>
<sequence>MTVITRYVIKAHSLETIGYAYGKPVSDAEHGQWMSSVYLAVARKTFRSKERERYVCGRCGVYHPGSEEKTKVWDYDVVVGYSWKDRRGTLQFTFSDGTSELDFREDEIQDFALETYGLRPCQAARTSSAKVLKKLSMTPVDESQDIPLFDAGDERLRVLLYRNVLITSVEEANEVMRSEQQPAGNLEEENMEQLGDSDDDLLPSEGAQHDLSGKMNKTGKHARDTEAPQPSGDARLLTMRRRLGDDPRWSRRLIK</sequence>
<gene>
    <name evidence="2" type="ORF">PPTG_12974</name>
</gene>
<reference evidence="3" key="1">
    <citation type="submission" date="2011-12" db="EMBL/GenBank/DDBJ databases">
        <authorList>
            <consortium name="The Broad Institute Genome Sequencing Platform"/>
            <person name="Russ C."/>
            <person name="Tyler B."/>
            <person name="Panabieres F."/>
            <person name="Shan W."/>
            <person name="Tripathy S."/>
            <person name="Grunwald N."/>
            <person name="Machado M."/>
            <person name="Young S.K."/>
            <person name="Zeng Q."/>
            <person name="Gargeya S."/>
            <person name="Fitzgerald M."/>
            <person name="Haas B."/>
            <person name="Abouelleil A."/>
            <person name="Alvarado L."/>
            <person name="Arachchi H.M."/>
            <person name="Berlin A."/>
            <person name="Chapman S.B."/>
            <person name="Gearin G."/>
            <person name="Goldberg J."/>
            <person name="Griggs A."/>
            <person name="Gujja S."/>
            <person name="Hansen M."/>
            <person name="Heiman D."/>
            <person name="Howarth C."/>
            <person name="Larimer J."/>
            <person name="Lui A."/>
            <person name="MacDonald P.J.P."/>
            <person name="McCowen C."/>
            <person name="Montmayeur A."/>
            <person name="Murphy C."/>
            <person name="Neiman D."/>
            <person name="Pearson M."/>
            <person name="Priest M."/>
            <person name="Roberts A."/>
            <person name="Saif S."/>
            <person name="Shea T."/>
            <person name="Sisk P."/>
            <person name="Stolte C."/>
            <person name="Sykes S."/>
            <person name="Wortman J."/>
            <person name="Nusbaum C."/>
            <person name="Birren B."/>
        </authorList>
    </citation>
    <scope>NUCLEOTIDE SEQUENCE [LARGE SCALE GENOMIC DNA]</scope>
    <source>
        <strain evidence="3">INRA-310</strain>
    </source>
</reference>
<evidence type="ECO:0000256" key="1">
    <source>
        <dbReference type="SAM" id="MobiDB-lite"/>
    </source>
</evidence>
<feature type="compositionally biased region" description="Acidic residues" evidence="1">
    <location>
        <begin position="190"/>
        <end position="202"/>
    </location>
</feature>
<dbReference type="VEuPathDB" id="FungiDB:PPTG_12974"/>
<organism evidence="2 3">
    <name type="scientific">Phytophthora nicotianae (strain INRA-310)</name>
    <name type="common">Phytophthora parasitica</name>
    <dbReference type="NCBI Taxonomy" id="761204"/>
    <lineage>
        <taxon>Eukaryota</taxon>
        <taxon>Sar</taxon>
        <taxon>Stramenopiles</taxon>
        <taxon>Oomycota</taxon>
        <taxon>Peronosporomycetes</taxon>
        <taxon>Peronosporales</taxon>
        <taxon>Peronosporaceae</taxon>
        <taxon>Phytophthora</taxon>
    </lineage>
</organism>
<reference evidence="2 3" key="2">
    <citation type="submission" date="2013-11" db="EMBL/GenBank/DDBJ databases">
        <title>The Genome Sequence of Phytophthora parasitica INRA-310.</title>
        <authorList>
            <consortium name="The Broad Institute Genomics Platform"/>
            <person name="Russ C."/>
            <person name="Tyler B."/>
            <person name="Panabieres F."/>
            <person name="Shan W."/>
            <person name="Tripathy S."/>
            <person name="Grunwald N."/>
            <person name="Machado M."/>
            <person name="Johnson C.S."/>
            <person name="Arredondo F."/>
            <person name="Hong C."/>
            <person name="Coffey M."/>
            <person name="Young S.K."/>
            <person name="Zeng Q."/>
            <person name="Gargeya S."/>
            <person name="Fitzgerald M."/>
            <person name="Abouelleil A."/>
            <person name="Alvarado L."/>
            <person name="Chapman S.B."/>
            <person name="Gainer-Dewar J."/>
            <person name="Goldberg J."/>
            <person name="Griggs A."/>
            <person name="Gujja S."/>
            <person name="Hansen M."/>
            <person name="Howarth C."/>
            <person name="Imamovic A."/>
            <person name="Ireland A."/>
            <person name="Larimer J."/>
            <person name="McCowan C."/>
            <person name="Murphy C."/>
            <person name="Pearson M."/>
            <person name="Poon T.W."/>
            <person name="Priest M."/>
            <person name="Roberts A."/>
            <person name="Saif S."/>
            <person name="Shea T."/>
            <person name="Sykes S."/>
            <person name="Wortman J."/>
            <person name="Nusbaum C."/>
            <person name="Birren B."/>
        </authorList>
    </citation>
    <scope>NUCLEOTIDE SEQUENCE [LARGE SCALE GENOMIC DNA]</scope>
    <source>
        <strain evidence="2 3">INRA-310</strain>
    </source>
</reference>
<feature type="region of interest" description="Disordered" evidence="1">
    <location>
        <begin position="190"/>
        <end position="255"/>
    </location>
</feature>